<keyword evidence="2" id="KW-0560">Oxidoreductase</keyword>
<dbReference type="AlphaFoldDB" id="A0A1V8PRG0"/>
<organism evidence="3 4">
    <name type="scientific">Bifidobacterium catenulatum</name>
    <dbReference type="NCBI Taxonomy" id="1686"/>
    <lineage>
        <taxon>Bacteria</taxon>
        <taxon>Bacillati</taxon>
        <taxon>Actinomycetota</taxon>
        <taxon>Actinomycetes</taxon>
        <taxon>Bifidobacteriales</taxon>
        <taxon>Bifidobacteriaceae</taxon>
        <taxon>Bifidobacterium</taxon>
    </lineage>
</organism>
<dbReference type="PIRSF" id="PIRSF009414">
    <property type="entry name" value="LuxC"/>
    <property type="match status" value="1"/>
</dbReference>
<comment type="similarity">
    <text evidence="2">Belongs to the LuxC family.</text>
</comment>
<comment type="caution">
    <text evidence="3">The sequence shown here is derived from an EMBL/GenBank/DDBJ whole genome shotgun (WGS) entry which is preliminary data.</text>
</comment>
<sequence length="500" mass="55193">MSVVDVFYAPRGFAFDDFDTHDVSLPGGDTVTLRFPRLDAGMVHTLADSVRQHRDATLARYSTDRIVDVIARAAELWTNPQYPERRLAERLIPAITGYDASMVRLELKRYMRMFRRRELLRFVDDELDCPQMLDEYRPNRSGGYTRLYGPELSFHVFSSNVPGIPVWSMTMSLLVKSAVLGKSSFDEPLMPVLFARSLGSVDPDMADALAIMPWHGGTTDLEDAAIGEADAVIAYGSSHTTEAIRPRVRAGKPFLSYGAKIGFSLIGRESLRTDLYTDTVHRMAVDVATYDQQSCLAPQTMFVERGGAVPPAQVAELLACELSSQQRKYPCSTPSEEESMAIQRLRSAAQMKALLLGGGSMAGAAAAASDDPFVIQSRSGTDWTVLYYPSVDMADSLSTPLNRTVNIVAVDHIEDALPSLRPYAQWLQTCGVALGPNRLFDVAQRVGSAGIDRICPLGEMNRAKSGWHHDGGFNLLDLVHVVDIERNTDMYCDGFDMDVE</sequence>
<name>A0A1V8PRG0_9BIFI</name>
<dbReference type="EMBL" id="NAQA01000003">
    <property type="protein sequence ID" value="OQM51103.1"/>
    <property type="molecule type" value="Genomic_DNA"/>
</dbReference>
<evidence type="ECO:0000313" key="3">
    <source>
        <dbReference type="EMBL" id="OQM51103.1"/>
    </source>
</evidence>
<dbReference type="Pfam" id="PF05893">
    <property type="entry name" value="LuxC"/>
    <property type="match status" value="1"/>
</dbReference>
<dbReference type="InterPro" id="IPR016161">
    <property type="entry name" value="Ald_DH/histidinol_DH"/>
</dbReference>
<dbReference type="RefSeq" id="WP_080788602.1">
    <property type="nucleotide sequence ID" value="NZ_NAQA01000003.1"/>
</dbReference>
<evidence type="ECO:0000256" key="2">
    <source>
        <dbReference type="PIRNR" id="PIRNR009414"/>
    </source>
</evidence>
<dbReference type="SUPFAM" id="SSF53720">
    <property type="entry name" value="ALDH-like"/>
    <property type="match status" value="1"/>
</dbReference>
<dbReference type="GO" id="GO:0003995">
    <property type="term" value="F:acyl-CoA dehydrogenase activity"/>
    <property type="evidence" value="ECO:0007669"/>
    <property type="project" value="InterPro"/>
</dbReference>
<dbReference type="EC" id="1.2.1.50" evidence="2"/>
<dbReference type="GO" id="GO:0050062">
    <property type="term" value="F:long-chain-fatty-acyl-CoA reductase activity"/>
    <property type="evidence" value="ECO:0007669"/>
    <property type="project" value="UniProtKB-EC"/>
</dbReference>
<evidence type="ECO:0000313" key="4">
    <source>
        <dbReference type="Proteomes" id="UP000192666"/>
    </source>
</evidence>
<dbReference type="CDD" id="cd07080">
    <property type="entry name" value="ALDH_Acyl-CoA-Red_LuxC"/>
    <property type="match status" value="1"/>
</dbReference>
<evidence type="ECO:0000256" key="1">
    <source>
        <dbReference type="ARBA" id="ARBA00022857"/>
    </source>
</evidence>
<proteinExistence type="inferred from homology"/>
<gene>
    <name evidence="3" type="ORF">B5782_1052</name>
</gene>
<protein>
    <recommendedName>
        <fullName evidence="2">Acyl-CoA reductase</fullName>
        <ecNumber evidence="2">1.2.1.50</ecNumber>
    </recommendedName>
</protein>
<comment type="catalytic activity">
    <reaction evidence="2">
        <text>a long-chain fatty aldehyde + NADP(+) + CoA = a long-chain fatty acyl-CoA + NADPH + H(+)</text>
        <dbReference type="Rhea" id="RHEA:15437"/>
        <dbReference type="ChEBI" id="CHEBI:15378"/>
        <dbReference type="ChEBI" id="CHEBI:17176"/>
        <dbReference type="ChEBI" id="CHEBI:57287"/>
        <dbReference type="ChEBI" id="CHEBI:57783"/>
        <dbReference type="ChEBI" id="CHEBI:58349"/>
        <dbReference type="ChEBI" id="CHEBI:83139"/>
        <dbReference type="EC" id="1.2.1.50"/>
    </reaction>
</comment>
<keyword evidence="1 2" id="KW-0521">NADP</keyword>
<dbReference type="Proteomes" id="UP000192666">
    <property type="component" value="Unassembled WGS sequence"/>
</dbReference>
<dbReference type="GO" id="GO:0008218">
    <property type="term" value="P:bioluminescence"/>
    <property type="evidence" value="ECO:0007669"/>
    <property type="project" value="InterPro"/>
</dbReference>
<dbReference type="InterPro" id="IPR008670">
    <property type="entry name" value="CoA_reduct_LuxC"/>
</dbReference>
<reference evidence="3 4" key="1">
    <citation type="submission" date="2017-03" db="EMBL/GenBank/DDBJ databases">
        <title>Maternal inheritance of bifidobacteria.</title>
        <authorList>
            <person name="Lugli G.A."/>
            <person name="Duranti S."/>
            <person name="Milani C."/>
            <person name="Mancabelli L."/>
        </authorList>
    </citation>
    <scope>NUCLEOTIDE SEQUENCE [LARGE SCALE GENOMIC DNA]</scope>
    <source>
        <strain evidence="3 4">1899B</strain>
    </source>
</reference>
<accession>A0A1V8PRG0</accession>